<evidence type="ECO:0000313" key="4">
    <source>
        <dbReference type="EMBL" id="OJG91800.1"/>
    </source>
</evidence>
<dbReference type="Proteomes" id="UP000065511">
    <property type="component" value="Chromosome"/>
</dbReference>
<evidence type="ECO:0000256" key="1">
    <source>
        <dbReference type="ARBA" id="ARBA00022723"/>
    </source>
</evidence>
<dbReference type="InterPro" id="IPR029068">
    <property type="entry name" value="Glyas_Bleomycin-R_OHBP_Dase"/>
</dbReference>
<reference evidence="3 5" key="2">
    <citation type="submission" date="2015-12" db="EMBL/GenBank/DDBJ databases">
        <authorList>
            <person name="Lauer A."/>
            <person name="Humrighouse B."/>
            <person name="Loparev V."/>
            <person name="Shewmaker P.L."/>
            <person name="Whitney A.M."/>
            <person name="McLaughlin R.W."/>
        </authorList>
    </citation>
    <scope>NUCLEOTIDE SEQUENCE [LARGE SCALE GENOMIC DNA]</scope>
    <source>
        <strain evidence="3 5">LMG 23085</strain>
    </source>
</reference>
<dbReference type="Proteomes" id="UP000183039">
    <property type="component" value="Unassembled WGS sequence"/>
</dbReference>
<dbReference type="InterPro" id="IPR037434">
    <property type="entry name" value="FosX"/>
</dbReference>
<dbReference type="Gene3D" id="3.10.180.10">
    <property type="entry name" value="2,3-Dihydroxybiphenyl 1,2-Dioxygenase, domain 1"/>
    <property type="match status" value="1"/>
</dbReference>
<name>A0A0S3KEX9_9ENTE</name>
<organism evidence="4 6">
    <name type="scientific">Enterococcus silesiacus</name>
    <dbReference type="NCBI Taxonomy" id="332949"/>
    <lineage>
        <taxon>Bacteria</taxon>
        <taxon>Bacillati</taxon>
        <taxon>Bacillota</taxon>
        <taxon>Bacilli</taxon>
        <taxon>Lactobacillales</taxon>
        <taxon>Enterococcaceae</taxon>
        <taxon>Enterococcus</taxon>
    </lineage>
</organism>
<evidence type="ECO:0000259" key="2">
    <source>
        <dbReference type="PROSITE" id="PS51819"/>
    </source>
</evidence>
<evidence type="ECO:0000313" key="6">
    <source>
        <dbReference type="Proteomes" id="UP000183039"/>
    </source>
</evidence>
<dbReference type="PANTHER" id="PTHR36113">
    <property type="entry name" value="LYASE, PUTATIVE-RELATED-RELATED"/>
    <property type="match status" value="1"/>
</dbReference>
<dbReference type="SUPFAM" id="SSF54593">
    <property type="entry name" value="Glyoxalase/Bleomycin resistance protein/Dihydroxybiphenyl dioxygenase"/>
    <property type="match status" value="1"/>
</dbReference>
<dbReference type="PROSITE" id="PS51819">
    <property type="entry name" value="VOC"/>
    <property type="match status" value="1"/>
</dbReference>
<dbReference type="InterPro" id="IPR004360">
    <property type="entry name" value="Glyas_Fos-R_dOase_dom"/>
</dbReference>
<evidence type="ECO:0000313" key="5">
    <source>
        <dbReference type="Proteomes" id="UP000065511"/>
    </source>
</evidence>
<reference evidence="4 6" key="1">
    <citation type="submission" date="2014-12" db="EMBL/GenBank/DDBJ databases">
        <title>Draft genome sequences of 29 type strains of Enterococci.</title>
        <authorList>
            <person name="Zhong Z."/>
            <person name="Sun Z."/>
            <person name="Liu W."/>
            <person name="Zhang W."/>
            <person name="Zhang H."/>
        </authorList>
    </citation>
    <scope>NUCLEOTIDE SEQUENCE [LARGE SCALE GENOMIC DNA]</scope>
    <source>
        <strain evidence="4 6">DSM 22801</strain>
    </source>
</reference>
<sequence length="133" mass="15527">MKKMISHMTFIVQDLEKATLFFEKIFGAKEVYSSGINTFSIAQEKFFLMNDLWIAIMQGDSLPTKTYNHIAFKIEESEYDDYLEKINSLGLEIKEGRPRVAGEASSIYFYDFDNHLFELHTGTLEERLSRYQA</sequence>
<proteinExistence type="predicted"/>
<keyword evidence="1" id="KW-0479">Metal-binding</keyword>
<dbReference type="InterPro" id="IPR051332">
    <property type="entry name" value="Fosfomycin_Res_Enzymes"/>
</dbReference>
<dbReference type="OrthoDB" id="192739at2"/>
<gene>
    <name evidence="3" type="ORF">ATZ33_16160</name>
    <name evidence="4" type="ORF">RV15_GL000240</name>
</gene>
<accession>A0A0S3KEX9</accession>
<keyword evidence="5" id="KW-1185">Reference proteome</keyword>
<dbReference type="NCBIfam" id="NF000222">
    <property type="entry name" value="FosX"/>
    <property type="match status" value="1"/>
</dbReference>
<dbReference type="AlphaFoldDB" id="A0A0S3KEX9"/>
<dbReference type="InterPro" id="IPR037523">
    <property type="entry name" value="VOC_core"/>
</dbReference>
<dbReference type="Pfam" id="PF00903">
    <property type="entry name" value="Glyoxalase"/>
    <property type="match status" value="1"/>
</dbReference>
<dbReference type="GO" id="GO:0046872">
    <property type="term" value="F:metal ion binding"/>
    <property type="evidence" value="ECO:0007669"/>
    <property type="project" value="UniProtKB-KW"/>
</dbReference>
<dbReference type="PANTHER" id="PTHR36113:SF6">
    <property type="entry name" value="FOSFOMYCIN RESISTANCE PROTEIN FOSX"/>
    <property type="match status" value="1"/>
</dbReference>
<dbReference type="KEGG" id="ess:ATZ33_16160"/>
<protein>
    <submittedName>
        <fullName evidence="4">Fosfomycin resistance protein FosX protein</fullName>
    </submittedName>
    <submittedName>
        <fullName evidence="3">Fosmidomycin resistance protein</fullName>
    </submittedName>
</protein>
<dbReference type="EMBL" id="CP013614">
    <property type="protein sequence ID" value="ALS02854.1"/>
    <property type="molecule type" value="Genomic_DNA"/>
</dbReference>
<dbReference type="CDD" id="cd08364">
    <property type="entry name" value="FosX"/>
    <property type="match status" value="1"/>
</dbReference>
<dbReference type="EMBL" id="JXLC01000010">
    <property type="protein sequence ID" value="OJG91800.1"/>
    <property type="molecule type" value="Genomic_DNA"/>
</dbReference>
<feature type="domain" description="VOC" evidence="2">
    <location>
        <begin position="4"/>
        <end position="122"/>
    </location>
</feature>
<evidence type="ECO:0000313" key="3">
    <source>
        <dbReference type="EMBL" id="ALS02854.1"/>
    </source>
</evidence>